<comment type="caution">
    <text evidence="3">The sequence shown here is derived from an EMBL/GenBank/DDBJ whole genome shotgun (WGS) entry which is preliminary data.</text>
</comment>
<sequence length="799" mass="89791">MKKLFDDEWSDDLSEFKVISIEDLNKGFVGDKSALGDTIINKDNSPDYRSPFHDYRNTPLGYSYLTDNPVSVFASTGVNEKGEKGYEYYSEVLPCETGSQVYGSYQANARKKQALFLFYEKPNSNKSNFSGDFCIAKMGDYFVQLFNRFPEPLSSSINGQFFRNITSMEDEAAYLAQLAYTFEKDKIDATLVHQALMREYQFYTGDRRFEEIIGNISSIPADAIGWCAEKLEAIKPTEKNYNPEAKDYSPLIPIIGGVAVPVNMNKAAQFFENLGDNPFVQGAEVAFSQVWSMVKQAASKVKDASVDHLPDAFKKLINKITGVINDIRSFLTNVTDDLSELVKQGVEVLKLANAFYCGVNSGLISLIQCLLYILEFLLQPTTTFSYQQYLERRDLMEKAEDVIDWVTENVPKFLQGVKDLFKASGSISKSDMEGIFDKMKEYFGDISRYTVAFYIGIFAFELLINILLLIFTEGAGNVVKGATYVQKAASLLKVLARETVSVATLGITDLLAFLSRFIIRFGKACAKGFKGFIRFIEELLQGAKNGAKAEDLAMTAEEIEEIVLKGKKAQSIYNILANARIGFKKLGIEILAKADGYLLKWKDKPIFKGDFKEVNAFWNKILKPKLGAGTGGAFKYLSEITSTRIFCQEEPMSCAAACIRQLAKDNGIEVSESLVRELARTDINTGTQLHRIQEAMEKVFIGKEINAGHVYIGIDDMKETAEYLSKATKRPWIATIQPPGRTRHTIIVDKIEDGIVYIRDPWDKVNGFGQTNGVEATMSLDDFEYFWRGSRYHWAQPKL</sequence>
<reference evidence="3 4" key="1">
    <citation type="submission" date="2020-04" db="EMBL/GenBank/DDBJ databases">
        <title>Chryseobacterium sp. RP-3-3 sp. nov., isolated from Jeju soil.</title>
        <authorList>
            <person name="Dahal R.H."/>
        </authorList>
    </citation>
    <scope>NUCLEOTIDE SEQUENCE [LARGE SCALE GENOMIC DNA]</scope>
    <source>
        <strain evidence="3 4">RP-3-3</strain>
    </source>
</reference>
<dbReference type="InterPro" id="IPR005074">
    <property type="entry name" value="Peptidase_C39"/>
</dbReference>
<keyword evidence="1" id="KW-0472">Membrane</keyword>
<feature type="transmembrane region" description="Helical" evidence="1">
    <location>
        <begin position="449"/>
        <end position="471"/>
    </location>
</feature>
<keyword evidence="4" id="KW-1185">Reference proteome</keyword>
<dbReference type="GO" id="GO:0005524">
    <property type="term" value="F:ATP binding"/>
    <property type="evidence" value="ECO:0007669"/>
    <property type="project" value="InterPro"/>
</dbReference>
<evidence type="ECO:0000259" key="2">
    <source>
        <dbReference type="Pfam" id="PF03412"/>
    </source>
</evidence>
<name>A0A7Y0ANY7_9FLAO</name>
<dbReference type="GO" id="GO:0008233">
    <property type="term" value="F:peptidase activity"/>
    <property type="evidence" value="ECO:0007669"/>
    <property type="project" value="InterPro"/>
</dbReference>
<organism evidence="3 4">
    <name type="scientific">Chryseobacterium antibioticum</name>
    <dbReference type="NCBI Taxonomy" id="2728847"/>
    <lineage>
        <taxon>Bacteria</taxon>
        <taxon>Pseudomonadati</taxon>
        <taxon>Bacteroidota</taxon>
        <taxon>Flavobacteriia</taxon>
        <taxon>Flavobacteriales</taxon>
        <taxon>Weeksellaceae</taxon>
        <taxon>Chryseobacterium group</taxon>
        <taxon>Chryseobacterium</taxon>
    </lineage>
</organism>
<feature type="transmembrane region" description="Helical" evidence="1">
    <location>
        <begin position="500"/>
        <end position="519"/>
    </location>
</feature>
<dbReference type="Gene3D" id="3.90.70.10">
    <property type="entry name" value="Cysteine proteinases"/>
    <property type="match status" value="1"/>
</dbReference>
<dbReference type="AlphaFoldDB" id="A0A7Y0ANY7"/>
<accession>A0A7Y0ANY7</accession>
<feature type="domain" description="Peptidase C39" evidence="2">
    <location>
        <begin position="645"/>
        <end position="764"/>
    </location>
</feature>
<keyword evidence="1" id="KW-0812">Transmembrane</keyword>
<dbReference type="Pfam" id="PF03412">
    <property type="entry name" value="Peptidase_C39"/>
    <property type="match status" value="1"/>
</dbReference>
<dbReference type="Proteomes" id="UP000544054">
    <property type="component" value="Unassembled WGS sequence"/>
</dbReference>
<protein>
    <recommendedName>
        <fullName evidence="2">Peptidase C39 domain-containing protein</fullName>
    </recommendedName>
</protein>
<keyword evidence="1" id="KW-1133">Transmembrane helix</keyword>
<dbReference type="GO" id="GO:0016020">
    <property type="term" value="C:membrane"/>
    <property type="evidence" value="ECO:0007669"/>
    <property type="project" value="InterPro"/>
</dbReference>
<dbReference type="RefSeq" id="WP_169235365.1">
    <property type="nucleotide sequence ID" value="NZ_JABBGI010000016.1"/>
</dbReference>
<evidence type="ECO:0000313" key="3">
    <source>
        <dbReference type="EMBL" id="NML70848.1"/>
    </source>
</evidence>
<evidence type="ECO:0000313" key="4">
    <source>
        <dbReference type="Proteomes" id="UP000544054"/>
    </source>
</evidence>
<proteinExistence type="predicted"/>
<evidence type="ECO:0000256" key="1">
    <source>
        <dbReference type="SAM" id="Phobius"/>
    </source>
</evidence>
<dbReference type="GO" id="GO:0006508">
    <property type="term" value="P:proteolysis"/>
    <property type="evidence" value="ECO:0007669"/>
    <property type="project" value="InterPro"/>
</dbReference>
<dbReference type="EMBL" id="JABBGI010000016">
    <property type="protein sequence ID" value="NML70848.1"/>
    <property type="molecule type" value="Genomic_DNA"/>
</dbReference>
<gene>
    <name evidence="3" type="ORF">HHL23_13745</name>
</gene>